<dbReference type="Gene3D" id="3.90.120.10">
    <property type="entry name" value="DNA Methylase, subunit A, domain 2"/>
    <property type="match status" value="1"/>
</dbReference>
<feature type="region of interest" description="Disordered" evidence="7">
    <location>
        <begin position="751"/>
        <end position="773"/>
    </location>
</feature>
<dbReference type="PANTHER" id="PTHR10629">
    <property type="entry name" value="CYTOSINE-SPECIFIC METHYLTRANSFERASE"/>
    <property type="match status" value="1"/>
</dbReference>
<dbReference type="InterPro" id="IPR001525">
    <property type="entry name" value="C5_MeTfrase"/>
</dbReference>
<dbReference type="VEuPathDB" id="TriTrypDB:LtaPh_2512400"/>
<dbReference type="EC" id="2.1.1.37" evidence="1"/>
<keyword evidence="3 5" id="KW-0808">Transferase</keyword>
<feature type="compositionally biased region" description="Basic and acidic residues" evidence="7">
    <location>
        <begin position="754"/>
        <end position="763"/>
    </location>
</feature>
<accession>A0A640KIT3</accession>
<evidence type="ECO:0000256" key="3">
    <source>
        <dbReference type="ARBA" id="ARBA00022679"/>
    </source>
</evidence>
<evidence type="ECO:0000256" key="7">
    <source>
        <dbReference type="SAM" id="MobiDB-lite"/>
    </source>
</evidence>
<dbReference type="Proteomes" id="UP000419144">
    <property type="component" value="Unassembled WGS sequence"/>
</dbReference>
<dbReference type="InterPro" id="IPR029063">
    <property type="entry name" value="SAM-dependent_MTases_sf"/>
</dbReference>
<dbReference type="GO" id="GO:0005634">
    <property type="term" value="C:nucleus"/>
    <property type="evidence" value="ECO:0007669"/>
    <property type="project" value="TreeGrafter"/>
</dbReference>
<feature type="active site" evidence="5">
    <location>
        <position position="474"/>
    </location>
</feature>
<dbReference type="Gene3D" id="3.40.50.150">
    <property type="entry name" value="Vaccinia Virus protein VP39"/>
    <property type="match status" value="1"/>
</dbReference>
<organism evidence="8 9">
    <name type="scientific">Leishmania tarentolae</name>
    <name type="common">Sauroleishmania tarentolae</name>
    <dbReference type="NCBI Taxonomy" id="5689"/>
    <lineage>
        <taxon>Eukaryota</taxon>
        <taxon>Discoba</taxon>
        <taxon>Euglenozoa</taxon>
        <taxon>Kinetoplastea</taxon>
        <taxon>Metakinetoplastina</taxon>
        <taxon>Trypanosomatida</taxon>
        <taxon>Trypanosomatidae</taxon>
        <taxon>Leishmaniinae</taxon>
        <taxon>Leishmania</taxon>
        <taxon>lizard Leishmania</taxon>
    </lineage>
</organism>
<dbReference type="PROSITE" id="PS51679">
    <property type="entry name" value="SAM_MT_C5"/>
    <property type="match status" value="1"/>
</dbReference>
<gene>
    <name evidence="8" type="ORF">LtaPh_2512400</name>
</gene>
<evidence type="ECO:0000313" key="9">
    <source>
        <dbReference type="Proteomes" id="UP000419144"/>
    </source>
</evidence>
<evidence type="ECO:0000256" key="1">
    <source>
        <dbReference type="ARBA" id="ARBA00011975"/>
    </source>
</evidence>
<protein>
    <recommendedName>
        <fullName evidence="1">DNA (cytosine-5-)-methyltransferase</fullName>
        <ecNumber evidence="1">2.1.1.37</ecNumber>
    </recommendedName>
</protein>
<evidence type="ECO:0000256" key="2">
    <source>
        <dbReference type="ARBA" id="ARBA00022603"/>
    </source>
</evidence>
<evidence type="ECO:0000256" key="4">
    <source>
        <dbReference type="ARBA" id="ARBA00022691"/>
    </source>
</evidence>
<dbReference type="AlphaFoldDB" id="A0A640KIT3"/>
<dbReference type="GO" id="GO:0032259">
    <property type="term" value="P:methylation"/>
    <property type="evidence" value="ECO:0007669"/>
    <property type="project" value="UniProtKB-KW"/>
</dbReference>
<sequence>MRACVMIRATASTMASATSDPLSYPAGIFVVRSKRALAPLVTRLRATCRLKPGHNVTVFDAEHFAEVAAAVEIRLPASTLEEHRGSAANSRDAQGGNVSMDTARSLRETLVQLRETTEAEAAELVMATQTEKSTEICGNDGISAPLPIRLPKPKVHSTSARTSGLAAMCERCVLITARDSAEGDEFLALLRVPYAERAGTQWPSYMAVHVVGAFTEEELCALLSSEGSSGRHSSESGGSDGQELIKWSQSVAYICGVRRFHRVCSPVLAEMPSALAAMRRTALLQRHHHLTQRDEATASTMCEPSSRKGVPRLSPATPQRSSALPGGLSRDSNATCTPFFTFSELFGGIGMFRSGLERVGGRAAFAVEFALPAQIVYALNHRCLHDCPDGLRLPNAKREDSGEGTECLTSQCGCCCSGMALPTGASTEAGDHTVIDRGSPGATACSAPFLVSDITEIPSAIFPMHDVLTGGFPCQSFAKAGDAAGLHADKGRLFYEVVRVLAATRPTAFLLENVEHLIEVEGGAQLAVILARLRRPASTLFAPTAEDAALEYEVEHVVVDGGALTPQTRRRVYFFGFRTASALVPAGAAPLDDARCQFALPRADDGEASAAAARVIADALRRIKAASLDSPYRTVRDLLVAPSTVDLLHSTPRGCSVQDEPASASHGEKSGTHSSVHGDLQLTPTQWEAVRRSRTYRQNPLWRLCDLQGRARTLLGSYRTSYQLYSELVPFSSELTQHEVIAMLLQRTPLKPRSGTDDVHAGDSEDPANSDVSPPPLRFFALRECARLQGIEDSFLLPHDTTQLPPSCDGENPPDAAVISLAVLRQVPPGAVYKLIGNAVNPRVIACLGGAIACYLQERRL</sequence>
<dbReference type="OrthoDB" id="414133at2759"/>
<comment type="caution">
    <text evidence="8">The sequence shown here is derived from an EMBL/GenBank/DDBJ whole genome shotgun (WGS) entry which is preliminary data.</text>
</comment>
<feature type="region of interest" description="Disordered" evidence="7">
    <location>
        <begin position="288"/>
        <end position="329"/>
    </location>
</feature>
<dbReference type="GO" id="GO:0003886">
    <property type="term" value="F:DNA (cytosine-5-)-methyltransferase activity"/>
    <property type="evidence" value="ECO:0007669"/>
    <property type="project" value="UniProtKB-EC"/>
</dbReference>
<evidence type="ECO:0000256" key="6">
    <source>
        <dbReference type="RuleBase" id="RU000416"/>
    </source>
</evidence>
<evidence type="ECO:0000256" key="5">
    <source>
        <dbReference type="PROSITE-ProRule" id="PRU01016"/>
    </source>
</evidence>
<dbReference type="InterPro" id="IPR050390">
    <property type="entry name" value="C5-Methyltransferase"/>
</dbReference>
<proteinExistence type="inferred from homology"/>
<dbReference type="PANTHER" id="PTHR10629:SF52">
    <property type="entry name" value="DNA (CYTOSINE-5)-METHYLTRANSFERASE 1"/>
    <property type="match status" value="1"/>
</dbReference>
<keyword evidence="2 5" id="KW-0489">Methyltransferase</keyword>
<dbReference type="GO" id="GO:0044027">
    <property type="term" value="P:negative regulation of gene expression via chromosomal CpG island methylation"/>
    <property type="evidence" value="ECO:0007669"/>
    <property type="project" value="TreeGrafter"/>
</dbReference>
<name>A0A640KIT3_LEITA</name>
<dbReference type="NCBIfam" id="TIGR00675">
    <property type="entry name" value="dcm"/>
    <property type="match status" value="1"/>
</dbReference>
<dbReference type="Pfam" id="PF00145">
    <property type="entry name" value="DNA_methylase"/>
    <property type="match status" value="1"/>
</dbReference>
<dbReference type="InterPro" id="IPR031303">
    <property type="entry name" value="C5_meth_CS"/>
</dbReference>
<feature type="region of interest" description="Disordered" evidence="7">
    <location>
        <begin position="651"/>
        <end position="680"/>
    </location>
</feature>
<dbReference type="PRINTS" id="PR00105">
    <property type="entry name" value="C5METTRFRASE"/>
</dbReference>
<dbReference type="PROSITE" id="PS00095">
    <property type="entry name" value="C5_MTASE_2"/>
    <property type="match status" value="1"/>
</dbReference>
<reference evidence="8" key="1">
    <citation type="submission" date="2019-11" db="EMBL/GenBank/DDBJ databases">
        <title>Leishmania tarentolae CDS.</title>
        <authorList>
            <person name="Goto Y."/>
            <person name="Yamagishi J."/>
        </authorList>
    </citation>
    <scope>NUCLEOTIDE SEQUENCE [LARGE SCALE GENOMIC DNA]</scope>
    <source>
        <strain evidence="8">Parrot Tar II</strain>
    </source>
</reference>
<dbReference type="GO" id="GO:0003677">
    <property type="term" value="F:DNA binding"/>
    <property type="evidence" value="ECO:0007669"/>
    <property type="project" value="TreeGrafter"/>
</dbReference>
<keyword evidence="9" id="KW-1185">Reference proteome</keyword>
<keyword evidence="4 5" id="KW-0949">S-adenosyl-L-methionine</keyword>
<comment type="similarity">
    <text evidence="5 6">Belongs to the class I-like SAM-binding methyltransferase superfamily. C5-methyltransferase family.</text>
</comment>
<dbReference type="EMBL" id="BLBS01000034">
    <property type="protein sequence ID" value="GET89218.1"/>
    <property type="molecule type" value="Genomic_DNA"/>
</dbReference>
<evidence type="ECO:0000313" key="8">
    <source>
        <dbReference type="EMBL" id="GET89218.1"/>
    </source>
</evidence>
<dbReference type="SUPFAM" id="SSF53335">
    <property type="entry name" value="S-adenosyl-L-methionine-dependent methyltransferases"/>
    <property type="match status" value="1"/>
</dbReference>